<evidence type="ECO:0000256" key="13">
    <source>
        <dbReference type="ARBA" id="ARBA00023284"/>
    </source>
</evidence>
<keyword evidence="13" id="KW-0676">Redox-active center</keyword>
<accession>A0A0D3C486</accession>
<keyword evidence="9" id="KW-0249">Electron transport</keyword>
<dbReference type="PROSITE" id="PS51363">
    <property type="entry name" value="W2"/>
    <property type="match status" value="1"/>
</dbReference>
<dbReference type="InterPro" id="IPR013766">
    <property type="entry name" value="Thioredoxin_domain"/>
</dbReference>
<feature type="domain" description="W2" evidence="22">
    <location>
        <begin position="350"/>
        <end position="521"/>
    </location>
</feature>
<dbReference type="InterPro" id="IPR044123">
    <property type="entry name" value="W2_eIF2B_epsilon"/>
</dbReference>
<dbReference type="GO" id="GO:0005851">
    <property type="term" value="C:eukaryotic translation initiation factor 2B complex"/>
    <property type="evidence" value="ECO:0007669"/>
    <property type="project" value="TreeGrafter"/>
</dbReference>
<evidence type="ECO:0000256" key="6">
    <source>
        <dbReference type="ARBA" id="ARBA00022490"/>
    </source>
</evidence>
<keyword evidence="24" id="KW-1185">Reference proteome</keyword>
<feature type="transmembrane region" description="Helical" evidence="20">
    <location>
        <begin position="622"/>
        <end position="640"/>
    </location>
</feature>
<dbReference type="InterPro" id="IPR051956">
    <property type="entry name" value="eIF2B_epsilon"/>
</dbReference>
<dbReference type="EnsemblPlants" id="Bo4g183040.1">
    <property type="protein sequence ID" value="Bo4g183040.1"/>
    <property type="gene ID" value="Bo4g183040"/>
</dbReference>
<name>A0A0D3C486_BRAOL</name>
<dbReference type="InterPro" id="IPR003307">
    <property type="entry name" value="W2_domain"/>
</dbReference>
<evidence type="ECO:0000256" key="4">
    <source>
        <dbReference type="ARBA" id="ARBA00007878"/>
    </source>
</evidence>
<evidence type="ECO:0000256" key="12">
    <source>
        <dbReference type="ARBA" id="ARBA00023157"/>
    </source>
</evidence>
<evidence type="ECO:0000256" key="10">
    <source>
        <dbReference type="ARBA" id="ARBA00022989"/>
    </source>
</evidence>
<evidence type="ECO:0000313" key="23">
    <source>
        <dbReference type="EnsemblPlants" id="Bo4g183040.1"/>
    </source>
</evidence>
<keyword evidence="7" id="KW-0337">GPI-anchor biosynthesis</keyword>
<dbReference type="SUPFAM" id="SSF52833">
    <property type="entry name" value="Thioredoxin-like"/>
    <property type="match status" value="1"/>
</dbReference>
<reference evidence="23 24" key="1">
    <citation type="journal article" date="2014" name="Genome Biol.">
        <title>Transcriptome and methylome profiling reveals relics of genome dominance in the mesopolyploid Brassica oleracea.</title>
        <authorList>
            <person name="Parkin I.A."/>
            <person name="Koh C."/>
            <person name="Tang H."/>
            <person name="Robinson S.J."/>
            <person name="Kagale S."/>
            <person name="Clarke W.E."/>
            <person name="Town C.D."/>
            <person name="Nixon J."/>
            <person name="Krishnakumar V."/>
            <person name="Bidwell S.L."/>
            <person name="Denoeud F."/>
            <person name="Belcram H."/>
            <person name="Links M.G."/>
            <person name="Just J."/>
            <person name="Clarke C."/>
            <person name="Bender T."/>
            <person name="Huebert T."/>
            <person name="Mason A.S."/>
            <person name="Pires J.C."/>
            <person name="Barker G."/>
            <person name="Moore J."/>
            <person name="Walley P.G."/>
            <person name="Manoli S."/>
            <person name="Batley J."/>
            <person name="Edwards D."/>
            <person name="Nelson M.N."/>
            <person name="Wang X."/>
            <person name="Paterson A.H."/>
            <person name="King G."/>
            <person name="Bancroft I."/>
            <person name="Chalhoub B."/>
            <person name="Sharpe A.G."/>
        </authorList>
    </citation>
    <scope>NUCLEOTIDE SEQUENCE</scope>
    <source>
        <strain evidence="23 24">cv. TO1000</strain>
    </source>
</reference>
<comment type="pathway">
    <text evidence="3">Glycolipid biosynthesis; glycosylphosphatidylinositol-anchor biosynthesis.</text>
</comment>
<dbReference type="FunFam" id="1.25.40.180:FF:000022">
    <property type="entry name" value="Translation initiation factor eIF-2B epsilon subunit"/>
    <property type="match status" value="1"/>
</dbReference>
<keyword evidence="8 20" id="KW-0812">Transmembrane</keyword>
<evidence type="ECO:0000256" key="17">
    <source>
        <dbReference type="ARBA" id="ARBA00046432"/>
    </source>
</evidence>
<evidence type="ECO:0000256" key="8">
    <source>
        <dbReference type="ARBA" id="ARBA00022692"/>
    </source>
</evidence>
<evidence type="ECO:0000256" key="20">
    <source>
        <dbReference type="SAM" id="Phobius"/>
    </source>
</evidence>
<feature type="domain" description="Thioredoxin" evidence="21">
    <location>
        <begin position="880"/>
        <end position="1027"/>
    </location>
</feature>
<dbReference type="AlphaFoldDB" id="A0A0D3C486"/>
<evidence type="ECO:0000256" key="14">
    <source>
        <dbReference type="ARBA" id="ARBA00038353"/>
    </source>
</evidence>
<evidence type="ECO:0000256" key="16">
    <source>
        <dbReference type="ARBA" id="ARBA00044345"/>
    </source>
</evidence>
<evidence type="ECO:0000256" key="5">
    <source>
        <dbReference type="ARBA" id="ARBA00008321"/>
    </source>
</evidence>
<dbReference type="Gene3D" id="3.40.30.10">
    <property type="entry name" value="Glutaredoxin"/>
    <property type="match status" value="1"/>
</dbReference>
<dbReference type="Pfam" id="PF00085">
    <property type="entry name" value="Thioredoxin"/>
    <property type="match status" value="1"/>
</dbReference>
<dbReference type="Pfam" id="PF02020">
    <property type="entry name" value="W2"/>
    <property type="match status" value="1"/>
</dbReference>
<feature type="region of interest" description="Disordered" evidence="19">
    <location>
        <begin position="318"/>
        <end position="349"/>
    </location>
</feature>
<keyword evidence="10 20" id="KW-1133">Transmembrane helix</keyword>
<dbReference type="Gene3D" id="1.25.40.180">
    <property type="match status" value="1"/>
</dbReference>
<dbReference type="SMART" id="SM00515">
    <property type="entry name" value="eIF5C"/>
    <property type="match status" value="1"/>
</dbReference>
<keyword evidence="11 20" id="KW-0472">Membrane</keyword>
<dbReference type="Gramene" id="Bo4g183040.1">
    <property type="protein sequence ID" value="Bo4g183040.1"/>
    <property type="gene ID" value="Bo4g183040"/>
</dbReference>
<dbReference type="InterPro" id="IPR016024">
    <property type="entry name" value="ARM-type_fold"/>
</dbReference>
<dbReference type="PANTHER" id="PTHR45887:SF1">
    <property type="entry name" value="TRANSLATION INITIATION FACTOR EIF-2B SUBUNIT EPSILON"/>
    <property type="match status" value="1"/>
</dbReference>
<comment type="similarity">
    <text evidence="5">Belongs to the PIGC family.</text>
</comment>
<evidence type="ECO:0000256" key="2">
    <source>
        <dbReference type="ARBA" id="ARBA00004514"/>
    </source>
</evidence>
<keyword evidence="9" id="KW-0813">Transport</keyword>
<dbReference type="GO" id="GO:0003743">
    <property type="term" value="F:translation initiation factor activity"/>
    <property type="evidence" value="ECO:0007669"/>
    <property type="project" value="TreeGrafter"/>
</dbReference>
<dbReference type="FunFam" id="3.40.30.10:FF:000245">
    <property type="entry name" value="Thioredoxin"/>
    <property type="match status" value="1"/>
</dbReference>
<dbReference type="CDD" id="cd11558">
    <property type="entry name" value="W2_eIF2B_epsilon"/>
    <property type="match status" value="1"/>
</dbReference>
<comment type="function">
    <text evidence="18">Participates in various redox reactions through the reversible oxidation of the active center dithiol to a disulfide. The H form is known to activate a number of cytosolic enzymes.</text>
</comment>
<comment type="subunit">
    <text evidence="17">Component of the translation initiation factor 2B (eIF2B) complex which is a heterodecamer of two sets of five different subunits: alpha, beta, gamma, delta and epsilon. Subunits alpha, beta and delta comprise a regulatory subcomplex and subunits epsilon and gamma comprise a catalytic subcomplex. Within the complex, the hexameric regulatory complex resides at the center, with the two heterodimeric catalytic subcomplexes bound on opposite sides.</text>
</comment>
<feature type="transmembrane region" description="Helical" evidence="20">
    <location>
        <begin position="591"/>
        <end position="610"/>
    </location>
</feature>
<dbReference type="GO" id="GO:0031369">
    <property type="term" value="F:translation initiation factor binding"/>
    <property type="evidence" value="ECO:0007669"/>
    <property type="project" value="InterPro"/>
</dbReference>
<organism evidence="23 24">
    <name type="scientific">Brassica oleracea var. oleracea</name>
    <dbReference type="NCBI Taxonomy" id="109376"/>
    <lineage>
        <taxon>Eukaryota</taxon>
        <taxon>Viridiplantae</taxon>
        <taxon>Streptophyta</taxon>
        <taxon>Embryophyta</taxon>
        <taxon>Tracheophyta</taxon>
        <taxon>Spermatophyta</taxon>
        <taxon>Magnoliopsida</taxon>
        <taxon>eudicotyledons</taxon>
        <taxon>Gunneridae</taxon>
        <taxon>Pentapetalae</taxon>
        <taxon>rosids</taxon>
        <taxon>malvids</taxon>
        <taxon>Brassicales</taxon>
        <taxon>Brassicaceae</taxon>
        <taxon>Brassiceae</taxon>
        <taxon>Brassica</taxon>
    </lineage>
</organism>
<dbReference type="PANTHER" id="PTHR45887">
    <property type="entry name" value="TRANSLATION INITIATION FACTOR EIF-2B SUBUNIT EPSILON"/>
    <property type="match status" value="1"/>
</dbReference>
<feature type="transmembrane region" description="Helical" evidence="20">
    <location>
        <begin position="646"/>
        <end position="667"/>
    </location>
</feature>
<keyword evidence="6" id="KW-0963">Cytoplasm</keyword>
<dbReference type="PROSITE" id="PS51352">
    <property type="entry name" value="THIOREDOXIN_2"/>
    <property type="match status" value="1"/>
</dbReference>
<dbReference type="STRING" id="109376.A0A0D3C486"/>
<dbReference type="SUPFAM" id="SSF48371">
    <property type="entry name" value="ARM repeat"/>
    <property type="match status" value="1"/>
</dbReference>
<feature type="transmembrane region" description="Helical" evidence="20">
    <location>
        <begin position="773"/>
        <end position="799"/>
    </location>
</feature>
<dbReference type="GO" id="GO:0005085">
    <property type="term" value="F:guanyl-nucleotide exchange factor activity"/>
    <property type="evidence" value="ECO:0007669"/>
    <property type="project" value="InterPro"/>
</dbReference>
<dbReference type="GO" id="GO:0005829">
    <property type="term" value="C:cytosol"/>
    <property type="evidence" value="ECO:0007669"/>
    <property type="project" value="UniProtKB-SubCell"/>
</dbReference>
<keyword evidence="12" id="KW-1015">Disulfide bond</keyword>
<dbReference type="eggNOG" id="KOG0907">
    <property type="taxonomic scope" value="Eukaryota"/>
</dbReference>
<comment type="similarity">
    <text evidence="14">Belongs to the thioredoxin family. Plant H-type subfamily.</text>
</comment>
<dbReference type="Pfam" id="PF06432">
    <property type="entry name" value="GPI2"/>
    <property type="match status" value="1"/>
</dbReference>
<evidence type="ECO:0000256" key="15">
    <source>
        <dbReference type="ARBA" id="ARBA00044144"/>
    </source>
</evidence>
<dbReference type="eggNOG" id="KOG1461">
    <property type="taxonomic scope" value="Eukaryota"/>
</dbReference>
<dbReference type="eggNOG" id="KOG3059">
    <property type="taxonomic scope" value="Eukaryota"/>
</dbReference>
<evidence type="ECO:0000256" key="7">
    <source>
        <dbReference type="ARBA" id="ARBA00022502"/>
    </source>
</evidence>
<evidence type="ECO:0000259" key="22">
    <source>
        <dbReference type="PROSITE" id="PS51363"/>
    </source>
</evidence>
<comment type="subcellular location">
    <subcellularLocation>
        <location evidence="2">Cytoplasm</location>
        <location evidence="2">Cytosol</location>
    </subcellularLocation>
    <subcellularLocation>
        <location evidence="1">Membrane</location>
        <topology evidence="1">Multi-pass membrane protein</topology>
    </subcellularLocation>
</comment>
<reference evidence="23" key="2">
    <citation type="submission" date="2015-03" db="UniProtKB">
        <authorList>
            <consortium name="EnsemblPlants"/>
        </authorList>
    </citation>
    <scope>IDENTIFICATION</scope>
</reference>
<feature type="transmembrane region" description="Helical" evidence="20">
    <location>
        <begin position="741"/>
        <end position="767"/>
    </location>
</feature>
<dbReference type="Proteomes" id="UP000032141">
    <property type="component" value="Chromosome C4"/>
</dbReference>
<evidence type="ECO:0000259" key="21">
    <source>
        <dbReference type="PROSITE" id="PS51352"/>
    </source>
</evidence>
<sequence>MRSRRCSVELIRRNPALRLPTTPWNTAASVYKPSSSPTASPRSQHPDYRLFIFCCAHSTQVIDYLASSEWQHSHGRTRTQRRRRSPLHLRAADGDVSDPRRLRPRTDQLFVAVDPLTKQLLHYDDHHTGDCVCLDKTLSVLVCSDMQDCYIDVCSPEVLSLFEDNFDYQHLRLHFVKGVLVDDIMGKDIIQRWTYPYVPDISFSGNRALKVARQGVYKACDVGVYIWNDVTIEDGCEIGNAIVCDGPATEDSDEELEYADSSSGTANHLETESKSSWLGPDEAGYIWEVCEGDHDEEWKHSVAPIPKDKLDEITQAMDDDDDLEDESVVPTSGELKSDADSINTDVNDPGDEYGYFEREVEGTFLRAVEEGIKVELGILEINSLRLSYNMESADCAGAIFYSMMKLAVDSPHSSASELYKNAASIIAKWKGLLGFYVKQTDEQIEVIMKFEEMCQETARELGPLFAQILHVLYEKDVVQEDAILRWAEEKAGADEADKVYLQQCESFIQWLKEASEEEDEDDDDDEEDWLNCLLMDKNLAGDSTPRPKWRKVAYGGMQIGYNDNYTDETFLEEMVMNANVVRRDLLKVMKGSVSISQYLCIVALVVLVWVHTLESSRDENSLLLLDLSLLALGFLVLLLTEEKMLLLRYIANVSFFTTGLYVLAPVYQTLTRSISSDSIWAVTVSLLSLHLFLHDYSGSTIRAPGALKSPSLTSCISVNASVVASVFVASRLPSRRQVFLFAPLVTYCIKKFSFGLHLLFSFGLIGLTLDSVYALHILFFVLFLVIVVVVNVVCPYWLIRMQEYKFEINGPWDEAKLYFEKTLNHHQISPEKEMKGSFSIVRQVFQRRFSTLRSSRPSALSGSARSLIVPPSSTPSQIPRNSSLPASAFVSSSIASNFSTTCFPSTRSLCSSAGGGNGVVIVKSEEEFINAMSKAEGGSSPSIFYFTAVWCGPCRFIAPVIEELSKQYPDVTTYKIDIDEGGLSNTLSNLSITAVPTLQFFKEGSKKGEIVGADVAKLKNLMEQLYK</sequence>
<evidence type="ECO:0000256" key="9">
    <source>
        <dbReference type="ARBA" id="ARBA00022982"/>
    </source>
</evidence>
<dbReference type="GO" id="GO:0006506">
    <property type="term" value="P:GPI anchor biosynthetic process"/>
    <property type="evidence" value="ECO:0007669"/>
    <property type="project" value="UniProtKB-UniPathway"/>
</dbReference>
<comment type="similarity">
    <text evidence="4">Belongs to the eIF-2B gamma/epsilon subunits family.</text>
</comment>
<evidence type="ECO:0000313" key="24">
    <source>
        <dbReference type="Proteomes" id="UP000032141"/>
    </source>
</evidence>
<evidence type="ECO:0000256" key="19">
    <source>
        <dbReference type="SAM" id="MobiDB-lite"/>
    </source>
</evidence>
<evidence type="ECO:0000256" key="1">
    <source>
        <dbReference type="ARBA" id="ARBA00004141"/>
    </source>
</evidence>
<evidence type="ECO:0000256" key="18">
    <source>
        <dbReference type="ARBA" id="ARBA00056195"/>
    </source>
</evidence>
<dbReference type="HOGENOM" id="CLU_295001_0_0_1"/>
<dbReference type="GO" id="GO:0016020">
    <property type="term" value="C:membrane"/>
    <property type="evidence" value="ECO:0007669"/>
    <property type="project" value="UniProtKB-SubCell"/>
</dbReference>
<evidence type="ECO:0000256" key="11">
    <source>
        <dbReference type="ARBA" id="ARBA00023136"/>
    </source>
</evidence>
<dbReference type="InterPro" id="IPR036249">
    <property type="entry name" value="Thioredoxin-like_sf"/>
</dbReference>
<dbReference type="UniPathway" id="UPA00196"/>
<feature type="compositionally biased region" description="Acidic residues" evidence="19">
    <location>
        <begin position="318"/>
        <end position="327"/>
    </location>
</feature>
<proteinExistence type="inferred from homology"/>
<evidence type="ECO:0000256" key="3">
    <source>
        <dbReference type="ARBA" id="ARBA00004687"/>
    </source>
</evidence>
<dbReference type="InterPro" id="IPR009450">
    <property type="entry name" value="Plno_GlcNAc_GPI2"/>
</dbReference>
<dbReference type="CDD" id="cd02947">
    <property type="entry name" value="TRX_family"/>
    <property type="match status" value="1"/>
</dbReference>
<protein>
    <recommendedName>
        <fullName evidence="15">Translation initiation factor eIF2B subunit epsilon</fullName>
    </recommendedName>
    <alternativeName>
        <fullName evidence="16">eIF2B GDP-GTP exchange factor subunit epsilon</fullName>
    </alternativeName>
</protein>